<dbReference type="EMBL" id="FOGB01000017">
    <property type="protein sequence ID" value="SER10897.1"/>
    <property type="molecule type" value="Genomic_DNA"/>
</dbReference>
<dbReference type="GO" id="GO:0005829">
    <property type="term" value="C:cytosol"/>
    <property type="evidence" value="ECO:0007669"/>
    <property type="project" value="TreeGrafter"/>
</dbReference>
<evidence type="ECO:0000313" key="14">
    <source>
        <dbReference type="Proteomes" id="UP000198749"/>
    </source>
</evidence>
<keyword evidence="5 11" id="KW-0067">ATP-binding</keyword>
<gene>
    <name evidence="11" type="primary">tyrS</name>
    <name evidence="13" type="ORF">SAMN03080615_03957</name>
</gene>
<dbReference type="PRINTS" id="PR01040">
    <property type="entry name" value="TRNASYNTHTYR"/>
</dbReference>
<dbReference type="GO" id="GO:0004831">
    <property type="term" value="F:tyrosine-tRNA ligase activity"/>
    <property type="evidence" value="ECO:0007669"/>
    <property type="project" value="UniProtKB-UniRule"/>
</dbReference>
<dbReference type="InterPro" id="IPR002307">
    <property type="entry name" value="Tyr-tRNA-ligase"/>
</dbReference>
<dbReference type="Proteomes" id="UP000198749">
    <property type="component" value="Unassembled WGS sequence"/>
</dbReference>
<dbReference type="PANTHER" id="PTHR11766:SF0">
    <property type="entry name" value="TYROSINE--TRNA LIGASE, MITOCHONDRIAL"/>
    <property type="match status" value="1"/>
</dbReference>
<dbReference type="NCBIfam" id="TIGR00234">
    <property type="entry name" value="tyrS"/>
    <property type="match status" value="1"/>
</dbReference>
<dbReference type="RefSeq" id="WP_091361676.1">
    <property type="nucleotide sequence ID" value="NZ_AP025284.1"/>
</dbReference>
<name>A0A1H9LI70_9GAMM</name>
<dbReference type="InterPro" id="IPR002305">
    <property type="entry name" value="aa-tRNA-synth_Ic"/>
</dbReference>
<dbReference type="InterPro" id="IPR024107">
    <property type="entry name" value="Tyr-tRNA-ligase_bac_1"/>
</dbReference>
<dbReference type="STRING" id="355243.SAMN03080615_03957"/>
<keyword evidence="14" id="KW-1185">Reference proteome</keyword>
<evidence type="ECO:0000256" key="4">
    <source>
        <dbReference type="ARBA" id="ARBA00022741"/>
    </source>
</evidence>
<dbReference type="SUPFAM" id="SSF52374">
    <property type="entry name" value="Nucleotidylyl transferase"/>
    <property type="match status" value="1"/>
</dbReference>
<organism evidence="13 14">
    <name type="scientific">Amphritea atlantica</name>
    <dbReference type="NCBI Taxonomy" id="355243"/>
    <lineage>
        <taxon>Bacteria</taxon>
        <taxon>Pseudomonadati</taxon>
        <taxon>Pseudomonadota</taxon>
        <taxon>Gammaproteobacteria</taxon>
        <taxon>Oceanospirillales</taxon>
        <taxon>Oceanospirillaceae</taxon>
        <taxon>Amphritea</taxon>
    </lineage>
</organism>
<dbReference type="GO" id="GO:0003723">
    <property type="term" value="F:RNA binding"/>
    <property type="evidence" value="ECO:0007669"/>
    <property type="project" value="UniProtKB-KW"/>
</dbReference>
<dbReference type="AlphaFoldDB" id="A0A1H9LI70"/>
<dbReference type="FunFam" id="3.40.50.620:FF:000008">
    <property type="entry name" value="Tyrosine--tRNA ligase"/>
    <property type="match status" value="1"/>
</dbReference>
<comment type="subcellular location">
    <subcellularLocation>
        <location evidence="1 11">Cytoplasm</location>
    </subcellularLocation>
</comment>
<proteinExistence type="inferred from homology"/>
<feature type="binding site" evidence="11">
    <location>
        <position position="179"/>
    </location>
    <ligand>
        <name>L-tyrosine</name>
        <dbReference type="ChEBI" id="CHEBI:58315"/>
    </ligand>
</feature>
<sequence>MTDKTLLQDLNARGLIAQMTSEEELEQHLAEGSVTLYCGFDPTADSLHIGSLVPLLALKRFQQAGHKPLALVGGATGLIGDPSFKAQERKLNDDSTVAGWVEKLKGQVSQFIDFDCGENSAEVVNNLDWTRGMDILTFLRDVGKHFSVNQMIAKESVKQRIDREGEGISFTEFTYMILQSYDYQQLNASHGCTLQIGGSDQWGNITGGTELTRRMNGNKAFGLTLPLITKSDGTKFGKTESGTIWLSSAKTSPYAFYQFWLQTNDADVYNFLRYFTFLSIEEIDGLEKADAEREGRPEAQSVLAREVTRLVHGEEGLVAAMRITDALFSGNLSDLSEADFEQLQLDGLPSSSLTDVDLAETPLTTLLSDAGLAASGKQIKDALQRNAVIVNGAEKGMDDNMKAAELFAAANGTFGRFFLVKLGKKKHHLFVI</sequence>
<keyword evidence="4 11" id="KW-0547">Nucleotide-binding</keyword>
<comment type="catalytic activity">
    <reaction evidence="9 11">
        <text>tRNA(Tyr) + L-tyrosine + ATP = L-tyrosyl-tRNA(Tyr) + AMP + diphosphate + H(+)</text>
        <dbReference type="Rhea" id="RHEA:10220"/>
        <dbReference type="Rhea" id="RHEA-COMP:9706"/>
        <dbReference type="Rhea" id="RHEA-COMP:9707"/>
        <dbReference type="ChEBI" id="CHEBI:15378"/>
        <dbReference type="ChEBI" id="CHEBI:30616"/>
        <dbReference type="ChEBI" id="CHEBI:33019"/>
        <dbReference type="ChEBI" id="CHEBI:58315"/>
        <dbReference type="ChEBI" id="CHEBI:78442"/>
        <dbReference type="ChEBI" id="CHEBI:78536"/>
        <dbReference type="ChEBI" id="CHEBI:456215"/>
        <dbReference type="EC" id="6.1.1.1"/>
    </reaction>
</comment>
<feature type="short sequence motif" description="'HIGH' region" evidence="11">
    <location>
        <begin position="42"/>
        <end position="51"/>
    </location>
</feature>
<dbReference type="InterPro" id="IPR036986">
    <property type="entry name" value="S4_RNA-bd_sf"/>
</dbReference>
<keyword evidence="7 11" id="KW-0648">Protein biosynthesis</keyword>
<evidence type="ECO:0000256" key="8">
    <source>
        <dbReference type="ARBA" id="ARBA00023146"/>
    </source>
</evidence>
<dbReference type="InterPro" id="IPR024088">
    <property type="entry name" value="Tyr-tRNA-ligase_bac-type"/>
</dbReference>
<evidence type="ECO:0000256" key="7">
    <source>
        <dbReference type="ARBA" id="ARBA00022917"/>
    </source>
</evidence>
<dbReference type="PANTHER" id="PTHR11766">
    <property type="entry name" value="TYROSYL-TRNA SYNTHETASE"/>
    <property type="match status" value="1"/>
</dbReference>
<evidence type="ECO:0000256" key="10">
    <source>
        <dbReference type="ARBA" id="ARBA00060965"/>
    </source>
</evidence>
<dbReference type="Gene3D" id="3.10.290.10">
    <property type="entry name" value="RNA-binding S4 domain"/>
    <property type="match status" value="1"/>
</dbReference>
<dbReference type="Gene3D" id="1.10.240.10">
    <property type="entry name" value="Tyrosyl-Transfer RNA Synthetase"/>
    <property type="match status" value="1"/>
</dbReference>
<feature type="binding site" evidence="11">
    <location>
        <position position="238"/>
    </location>
    <ligand>
        <name>ATP</name>
        <dbReference type="ChEBI" id="CHEBI:30616"/>
    </ligand>
</feature>
<dbReference type="OrthoDB" id="9804243at2"/>
<dbReference type="InterPro" id="IPR014729">
    <property type="entry name" value="Rossmann-like_a/b/a_fold"/>
</dbReference>
<evidence type="ECO:0000256" key="5">
    <source>
        <dbReference type="ARBA" id="ARBA00022840"/>
    </source>
</evidence>
<dbReference type="Pfam" id="PF22421">
    <property type="entry name" value="SYY_C-terminal"/>
    <property type="match status" value="1"/>
</dbReference>
<evidence type="ECO:0000256" key="2">
    <source>
        <dbReference type="ARBA" id="ARBA00022490"/>
    </source>
</evidence>
<dbReference type="GO" id="GO:0006437">
    <property type="term" value="P:tyrosyl-tRNA aminoacylation"/>
    <property type="evidence" value="ECO:0007669"/>
    <property type="project" value="UniProtKB-UniRule"/>
</dbReference>
<feature type="short sequence motif" description="'KMSKS' region" evidence="11">
    <location>
        <begin position="235"/>
        <end position="239"/>
    </location>
</feature>
<keyword evidence="2 11" id="KW-0963">Cytoplasm</keyword>
<evidence type="ECO:0000256" key="6">
    <source>
        <dbReference type="ARBA" id="ARBA00022884"/>
    </source>
</evidence>
<comment type="function">
    <text evidence="11">Catalyzes the attachment of tyrosine to tRNA(Tyr) in a two-step reaction: tyrosine is first activated by ATP to form Tyr-AMP and then transferred to the acceptor end of tRNA(Tyr).</text>
</comment>
<dbReference type="GO" id="GO:0005524">
    <property type="term" value="F:ATP binding"/>
    <property type="evidence" value="ECO:0007669"/>
    <property type="project" value="UniProtKB-UniRule"/>
</dbReference>
<feature type="binding site" evidence="11">
    <location>
        <position position="37"/>
    </location>
    <ligand>
        <name>L-tyrosine</name>
        <dbReference type="ChEBI" id="CHEBI:58315"/>
    </ligand>
</feature>
<dbReference type="EC" id="6.1.1.1" evidence="11"/>
<evidence type="ECO:0000256" key="1">
    <source>
        <dbReference type="ARBA" id="ARBA00004496"/>
    </source>
</evidence>
<keyword evidence="8 11" id="KW-0030">Aminoacyl-tRNA synthetase</keyword>
<dbReference type="Pfam" id="PF00579">
    <property type="entry name" value="tRNA-synt_1b"/>
    <property type="match status" value="1"/>
</dbReference>
<dbReference type="Gene3D" id="3.40.50.620">
    <property type="entry name" value="HUPs"/>
    <property type="match status" value="1"/>
</dbReference>
<comment type="similarity">
    <text evidence="10 11">Belongs to the class-I aminoacyl-tRNA synthetase family. TyrS type 1 subfamily.</text>
</comment>
<reference evidence="14" key="1">
    <citation type="submission" date="2016-10" db="EMBL/GenBank/DDBJ databases">
        <authorList>
            <person name="Varghese N."/>
            <person name="Submissions S."/>
        </authorList>
    </citation>
    <scope>NUCLEOTIDE SEQUENCE [LARGE SCALE GENOMIC DNA]</scope>
    <source>
        <strain evidence="14">DSM 18887</strain>
    </source>
</reference>
<keyword evidence="6" id="KW-0694">RNA-binding</keyword>
<dbReference type="GO" id="GO:0042803">
    <property type="term" value="F:protein homodimerization activity"/>
    <property type="evidence" value="ECO:0007669"/>
    <property type="project" value="UniProtKB-ARBA"/>
</dbReference>
<accession>A0A1H9LI70</accession>
<dbReference type="CDD" id="cd00805">
    <property type="entry name" value="TyrRS_core"/>
    <property type="match status" value="1"/>
</dbReference>
<keyword evidence="3 11" id="KW-0436">Ligase</keyword>
<evidence type="ECO:0000256" key="3">
    <source>
        <dbReference type="ARBA" id="ARBA00022598"/>
    </source>
</evidence>
<evidence type="ECO:0000259" key="12">
    <source>
        <dbReference type="Pfam" id="PF22421"/>
    </source>
</evidence>
<feature type="binding site" evidence="11">
    <location>
        <position position="175"/>
    </location>
    <ligand>
        <name>L-tyrosine</name>
        <dbReference type="ChEBI" id="CHEBI:58315"/>
    </ligand>
</feature>
<evidence type="ECO:0000313" key="13">
    <source>
        <dbReference type="EMBL" id="SER10897.1"/>
    </source>
</evidence>
<dbReference type="HAMAP" id="MF_02006">
    <property type="entry name" value="Tyr_tRNA_synth_type1"/>
    <property type="match status" value="1"/>
</dbReference>
<dbReference type="SUPFAM" id="SSF55174">
    <property type="entry name" value="Alpha-L RNA-binding motif"/>
    <property type="match status" value="1"/>
</dbReference>
<protein>
    <recommendedName>
        <fullName evidence="11">Tyrosine--tRNA ligase</fullName>
        <ecNumber evidence="11">6.1.1.1</ecNumber>
    </recommendedName>
    <alternativeName>
        <fullName evidence="11">Tyrosyl-tRNA synthetase</fullName>
        <shortName evidence="11">TyrRS</shortName>
    </alternativeName>
</protein>
<evidence type="ECO:0000256" key="11">
    <source>
        <dbReference type="HAMAP-Rule" id="MF_02006"/>
    </source>
</evidence>
<comment type="subunit">
    <text evidence="11">Homodimer.</text>
</comment>
<feature type="domain" description="Tyrosine--tRNA ligase SYY-like C-terminal" evidence="12">
    <location>
        <begin position="340"/>
        <end position="429"/>
    </location>
</feature>
<evidence type="ECO:0000256" key="9">
    <source>
        <dbReference type="ARBA" id="ARBA00048248"/>
    </source>
</evidence>
<dbReference type="FunFam" id="1.10.240.10:FF:000001">
    <property type="entry name" value="Tyrosine--tRNA ligase"/>
    <property type="match status" value="1"/>
</dbReference>
<dbReference type="InterPro" id="IPR054608">
    <property type="entry name" value="SYY-like_C"/>
</dbReference>